<dbReference type="Proteomes" id="UP000011829">
    <property type="component" value="Segment"/>
</dbReference>
<organism evidence="1 2">
    <name type="scientific">Cronobacter phage CR9</name>
    <dbReference type="NCBI Taxonomy" id="1162290"/>
    <lineage>
        <taxon>Viruses</taxon>
        <taxon>Duplodnaviria</taxon>
        <taxon>Heunggongvirae</taxon>
        <taxon>Uroviricota</taxon>
        <taxon>Caudoviricetes</taxon>
        <taxon>Vequintavirinae</taxon>
        <taxon>Certrevirus</taxon>
        <taxon>Certrevirus CR9</taxon>
    </lineage>
</organism>
<dbReference type="RefSeq" id="YP_009015050.1">
    <property type="nucleotide sequence ID" value="NC_023717.1"/>
</dbReference>
<dbReference type="EMBL" id="JQ691611">
    <property type="protein sequence ID" value="AFH20972.1"/>
    <property type="molecule type" value="Genomic_DNA"/>
</dbReference>
<reference evidence="1 2" key="1">
    <citation type="submission" date="2012-02" db="EMBL/GenBank/DDBJ databases">
        <title>Complete Genome Sequence of Cronobacter sakazakii Bacteriophage CR9.</title>
        <authorList>
            <person name="Shin H."/>
            <person name="Lee J.-H."/>
            <person name="Kim Y."/>
            <person name="Ryu S."/>
        </authorList>
    </citation>
    <scope>NUCLEOTIDE SEQUENCE [LARGE SCALE GENOMIC DNA]</scope>
</reference>
<proteinExistence type="predicted"/>
<sequence length="122" mass="13741">MKKKPVDLKALTTEELKAILFNNAGGWDNTPYDFFQVKAEYDGRFPKVEFEIVGPCQEVIDNYFDPGLYGGPAHLFKVEGGLITHVDVNEFMWAVGMSDYFQSEGYVPVREGSMLLRGVGHD</sequence>
<keyword evidence="2" id="KW-1185">Reference proteome</keyword>
<evidence type="ECO:0000313" key="2">
    <source>
        <dbReference type="Proteomes" id="UP000011829"/>
    </source>
</evidence>
<accession>M1F196</accession>
<protein>
    <submittedName>
        <fullName evidence="1">Uncharacterized protein</fullName>
    </submittedName>
</protein>
<dbReference type="KEGG" id="vg:18562930"/>
<name>M1F196_9CAUD</name>
<dbReference type="GeneID" id="18562930"/>
<evidence type="ECO:0000313" key="1">
    <source>
        <dbReference type="EMBL" id="AFH20972.1"/>
    </source>
</evidence>
<gene>
    <name evidence="1" type="ORF">CR9_088</name>
</gene>